<evidence type="ECO:0000313" key="3">
    <source>
        <dbReference type="Proteomes" id="UP000695562"/>
    </source>
</evidence>
<keyword evidence="1" id="KW-0732">Signal</keyword>
<proteinExistence type="predicted"/>
<gene>
    <name evidence="2" type="ORF">CYY_000648</name>
</gene>
<evidence type="ECO:0000256" key="1">
    <source>
        <dbReference type="SAM" id="SignalP"/>
    </source>
</evidence>
<protein>
    <recommendedName>
        <fullName evidence="4">Saposin B-type domain-containing protein</fullName>
    </recommendedName>
</protein>
<evidence type="ECO:0000313" key="2">
    <source>
        <dbReference type="EMBL" id="KAF2078010.1"/>
    </source>
</evidence>
<feature type="chain" id="PRO_5035229262" description="Saposin B-type domain-containing protein" evidence="1">
    <location>
        <begin position="21"/>
        <end position="118"/>
    </location>
</feature>
<feature type="signal peptide" evidence="1">
    <location>
        <begin position="1"/>
        <end position="20"/>
    </location>
</feature>
<accession>A0A8J4Q3F1</accession>
<organism evidence="2 3">
    <name type="scientific">Polysphondylium violaceum</name>
    <dbReference type="NCBI Taxonomy" id="133409"/>
    <lineage>
        <taxon>Eukaryota</taxon>
        <taxon>Amoebozoa</taxon>
        <taxon>Evosea</taxon>
        <taxon>Eumycetozoa</taxon>
        <taxon>Dictyostelia</taxon>
        <taxon>Dictyosteliales</taxon>
        <taxon>Dictyosteliaceae</taxon>
        <taxon>Polysphondylium</taxon>
    </lineage>
</organism>
<evidence type="ECO:0008006" key="4">
    <source>
        <dbReference type="Google" id="ProtNLM"/>
    </source>
</evidence>
<sequence length="118" mass="13873">MNFINLIVISLFLFSTTCHGIELLFDDAKEHYSQEVINQYYSMCTILVPQYLELFKTSSLQNMSNHEIANYESQFCQNFKQLKDYELCKTLVFQKVILTLTLSSPIEKICYNIAYFPL</sequence>
<dbReference type="AlphaFoldDB" id="A0A8J4Q3F1"/>
<dbReference type="Proteomes" id="UP000695562">
    <property type="component" value="Unassembled WGS sequence"/>
</dbReference>
<name>A0A8J4Q3F1_9MYCE</name>
<reference evidence="2" key="1">
    <citation type="submission" date="2020-01" db="EMBL/GenBank/DDBJ databases">
        <title>Development of genomics and gene disruption for Polysphondylium violaceum indicates a role for the polyketide synthase stlB in stalk morphogenesis.</title>
        <authorList>
            <person name="Narita B."/>
            <person name="Kawabe Y."/>
            <person name="Kin K."/>
            <person name="Saito T."/>
            <person name="Gibbs R."/>
            <person name="Kuspa A."/>
            <person name="Muzny D."/>
            <person name="Queller D."/>
            <person name="Richards S."/>
            <person name="Strassman J."/>
            <person name="Sucgang R."/>
            <person name="Worley K."/>
            <person name="Schaap P."/>
        </authorList>
    </citation>
    <scope>NUCLEOTIDE SEQUENCE</scope>
    <source>
        <strain evidence="2">QSvi11</strain>
    </source>
</reference>
<comment type="caution">
    <text evidence="2">The sequence shown here is derived from an EMBL/GenBank/DDBJ whole genome shotgun (WGS) entry which is preliminary data.</text>
</comment>
<keyword evidence="3" id="KW-1185">Reference proteome</keyword>
<dbReference type="EMBL" id="AJWJ01000013">
    <property type="protein sequence ID" value="KAF2078010.1"/>
    <property type="molecule type" value="Genomic_DNA"/>
</dbReference>